<feature type="region of interest" description="Disordered" evidence="1">
    <location>
        <begin position="755"/>
        <end position="777"/>
    </location>
</feature>
<protein>
    <submittedName>
        <fullName evidence="2">Uncharacterized protein</fullName>
    </submittedName>
</protein>
<evidence type="ECO:0000313" key="3">
    <source>
        <dbReference type="Proteomes" id="UP000808146"/>
    </source>
</evidence>
<sequence length="1343" mass="151909">MVFIPRRVRRLSANEQSDENPIRRLDELRDQAAWVLLGEPGAGKSLAFEEEARETDGLCISIAKFLSDDPDPTWQGKTLFLDGLDETRASGGDSSVLLKVRAHLRKLGNPRFRVACRAADWFGSTDSQVVADASPDGQFAVFTLEPLSDSEIQEILRQNHAVPDPEGFVEEARERGIDGLLHNPQTLRLLAEAIRDGDWPNSRQETFELACKKLADEDSRPHRNQQRTQAISIEKILESAGLLCAVLLLSDKTGLALDTANADAHFPVIDELLPSDLAVARLAARRKLFRPSSEGEERMVPSHRSVAEYLAARWLAQQIDHRGLPLRRVTNLLIGRDERTVAGLRGLYGWLALHCQAARQRLIEADPVTVVVYGDAKPMSLADKRKLLAGLRQEAMQHLAFRWEIPSATPFGALAEPDLAPEFEAALNSLERDDASQSFSDCVLDILNEGEPIPELVKTIKEAIVDDSRWSGIRRHALRVWLKLSPPNEEAIALLDSINDRRIADSDDDLAGNLLSSLYPDHIAPDRLLRYLHAPKKREYIGKHSMFWAYELARIAPDAHLPILLDQLAARTDLDVSDEIEFSFDFRRMLGGLLSRGLEVHGDAISDERLFAWLGIGADKYGKIQREKEHQELIANWLSKQPERYKSVLALCYKHCEGSEQVRSCIYEQENRLHGATMPDDIGLWHLRKASETPNNDLAESHLFEAVNTLMHQRGCVDLSLEKIEAWAVANPERKDWLQPLLFWEYPEWRQEDAVRKKAHQNKQAKQKQEKSSQAFKHMSAIREGSAAPGILYELAGVWMNHYSDTRGETPAERFDSYCKNGGEVLKAAEAGFFLCPLRDNLPRVAEIVDLSTQRREHYIRKPCLIGMELRWQRGPSFVDTLSDDCLRRMLAFRLTYGADNTPEWFTHLVQVRPALVAEVLVEYAGATLKARQDFVYGIYPLAHDPIYRVVAESAVVPLLEKFPVRSQSTQLSQLEYLLKAALRYSAEHLTGLIYKKLAAKGMDVAQKVYWLTTAMLLNPPQYESVLWQYIGKSWVRANHLCAFLDDRFHGISNDSALSPGTLGKLIELLSPHAEFERMSGIVTAPMQRGESIRGMITRLGTLATDDEAAREIERLLELPSLSKLKHALESARHQLRLMQREGAFRFPPLASVARILSNREPANSADLAALTVDYLDQIADQIRNDNDDGFRGFWNIENKQPTGKREENLCRDSLLTRLRLYLTPLGVDCQPEGDYSNDKRADLRLSYRNEFELPVEIKRDDNAKLWSALRKQLIGQYTVAPKASEYGIYLVLWFGGTDQAAVKDGGKKPTSPTELQTRLEAQLNLEERRQVFVRVLDVSWPK</sequence>
<evidence type="ECO:0000256" key="1">
    <source>
        <dbReference type="SAM" id="MobiDB-lite"/>
    </source>
</evidence>
<organism evidence="2 3">
    <name type="scientific">Candidatus Dechloromonas phosphorivorans</name>
    <dbReference type="NCBI Taxonomy" id="2899244"/>
    <lineage>
        <taxon>Bacteria</taxon>
        <taxon>Pseudomonadati</taxon>
        <taxon>Pseudomonadota</taxon>
        <taxon>Betaproteobacteria</taxon>
        <taxon>Rhodocyclales</taxon>
        <taxon>Azonexaceae</taxon>
        <taxon>Dechloromonas</taxon>
    </lineage>
</organism>
<accession>A0A9D7LMG9</accession>
<evidence type="ECO:0000313" key="2">
    <source>
        <dbReference type="EMBL" id="MBK8889719.1"/>
    </source>
</evidence>
<feature type="compositionally biased region" description="Basic residues" evidence="1">
    <location>
        <begin position="757"/>
        <end position="766"/>
    </location>
</feature>
<dbReference type="EMBL" id="JADKBR010000003">
    <property type="protein sequence ID" value="MBK8889719.1"/>
    <property type="molecule type" value="Genomic_DNA"/>
</dbReference>
<dbReference type="Proteomes" id="UP000808146">
    <property type="component" value="Unassembled WGS sequence"/>
</dbReference>
<comment type="caution">
    <text evidence="2">The sequence shown here is derived from an EMBL/GenBank/DDBJ whole genome shotgun (WGS) entry which is preliminary data.</text>
</comment>
<proteinExistence type="predicted"/>
<name>A0A9D7LMG9_9RHOO</name>
<gene>
    <name evidence="2" type="ORF">IPN75_04645</name>
</gene>
<reference evidence="2" key="1">
    <citation type="submission" date="2020-10" db="EMBL/GenBank/DDBJ databases">
        <title>Connecting structure to function with the recovery of over 1000 high-quality activated sludge metagenome-assembled genomes encoding full-length rRNA genes using long-read sequencing.</title>
        <authorList>
            <person name="Singleton C.M."/>
            <person name="Petriglieri F."/>
            <person name="Kristensen J.M."/>
            <person name="Kirkegaard R.H."/>
            <person name="Michaelsen T.Y."/>
            <person name="Andersen M.H."/>
            <person name="Karst S.M."/>
            <person name="Dueholm M.S."/>
            <person name="Nielsen P.H."/>
            <person name="Albertsen M."/>
        </authorList>
    </citation>
    <scope>NUCLEOTIDE SEQUENCE</scope>
    <source>
        <strain evidence="2">OdNE_18-Q3-R46-58_BAT3C.305</strain>
    </source>
</reference>